<accession>E9PAA4</accession>
<protein>
    <submittedName>
        <fullName evidence="2">L3155 protein</fullName>
    </submittedName>
</protein>
<gene>
    <name evidence="2" type="primary">L3155</name>
</gene>
<name>E9PAA4_YEASX</name>
<reference evidence="2" key="1">
    <citation type="submission" date="1995-06" db="EMBL/GenBank/DDBJ databases">
        <title>36.8 kb of S.cerevisiae chromosome XII including ACE2, CKI1, PDC5, SLS1, PUT1 and tRNA-Asp.</title>
        <authorList>
            <person name="Delius H."/>
        </authorList>
    </citation>
    <scope>NUCLEOTIDE SEQUENCE</scope>
    <source>
        <strain evidence="2">S288C</strain>
    </source>
</reference>
<dbReference type="AlphaFoldDB" id="E9PAA4"/>
<keyword evidence="1" id="KW-0812">Transmembrane</keyword>
<feature type="transmembrane region" description="Helical" evidence="1">
    <location>
        <begin position="53"/>
        <end position="71"/>
    </location>
</feature>
<dbReference type="EMBL" id="X91258">
    <property type="protein sequence ID" value="CAA62656.1"/>
    <property type="molecule type" value="Genomic_DNA"/>
</dbReference>
<sequence length="112" mass="13520">MKIFLYLCFSVSVFCSIFSLFLTISSSLAYHQRVLQEFRSLRRYQFDHCLILLHLHLLLVPYDLLLLLLHLHPLIKSFEYPYDAMKMIVQLYPTMATFASMNFSHYHHWWCV</sequence>
<evidence type="ECO:0000313" key="2">
    <source>
        <dbReference type="EMBL" id="CAA62656.1"/>
    </source>
</evidence>
<organism evidence="2">
    <name type="scientific">Saccharomyces cerevisiae</name>
    <name type="common">Baker's yeast</name>
    <dbReference type="NCBI Taxonomy" id="4932"/>
    <lineage>
        <taxon>Eukaryota</taxon>
        <taxon>Fungi</taxon>
        <taxon>Dikarya</taxon>
        <taxon>Ascomycota</taxon>
        <taxon>Saccharomycotina</taxon>
        <taxon>Saccharomycetes</taxon>
        <taxon>Saccharomycetales</taxon>
        <taxon>Saccharomycetaceae</taxon>
        <taxon>Saccharomyces</taxon>
    </lineage>
</organism>
<keyword evidence="1" id="KW-0472">Membrane</keyword>
<evidence type="ECO:0000256" key="1">
    <source>
        <dbReference type="SAM" id="Phobius"/>
    </source>
</evidence>
<keyword evidence="1" id="KW-1133">Transmembrane helix</keyword>
<proteinExistence type="predicted"/>